<dbReference type="InterPro" id="IPR004839">
    <property type="entry name" value="Aminotransferase_I/II_large"/>
</dbReference>
<comment type="caution">
    <text evidence="11">The sequence shown here is derived from an EMBL/GenBank/DDBJ whole genome shotgun (WGS) entry which is preliminary data.</text>
</comment>
<evidence type="ECO:0000256" key="5">
    <source>
        <dbReference type="ARBA" id="ARBA00022605"/>
    </source>
</evidence>
<dbReference type="PANTHER" id="PTHR43643:SF6">
    <property type="entry name" value="HISTIDINOL-PHOSPHATE AMINOTRANSFERASE"/>
    <property type="match status" value="1"/>
</dbReference>
<dbReference type="InterPro" id="IPR050106">
    <property type="entry name" value="HistidinolP_aminotransfase"/>
</dbReference>
<comment type="pathway">
    <text evidence="1">Amino-acid biosynthesis; L-histidine biosynthesis; L-histidine from 5-phospho-alpha-D-ribose 1-diphosphate: step 7/9.</text>
</comment>
<dbReference type="SUPFAM" id="SSF53383">
    <property type="entry name" value="PLP-dependent transferases"/>
    <property type="match status" value="1"/>
</dbReference>
<reference evidence="11 12" key="1">
    <citation type="journal article" date="2019" name="Extremophiles">
        <title>Biogeography of thermophiles and predominance of Thermus scotoductus in domestic water heaters.</title>
        <authorList>
            <person name="Wilpiszeski R.L."/>
            <person name="Zhang Z."/>
            <person name="House C.H."/>
        </authorList>
    </citation>
    <scope>NUCLEOTIDE SEQUENCE [LARGE SCALE GENOMIC DNA]</scope>
    <source>
        <strain evidence="11 12">24_S24</strain>
    </source>
</reference>
<dbReference type="GO" id="GO:0004400">
    <property type="term" value="F:histidinol-phosphate transaminase activity"/>
    <property type="evidence" value="ECO:0007669"/>
    <property type="project" value="UniProtKB-EC"/>
</dbReference>
<keyword evidence="4 11" id="KW-0032">Aminotransferase</keyword>
<dbReference type="GO" id="GO:0030170">
    <property type="term" value="F:pyridoxal phosphate binding"/>
    <property type="evidence" value="ECO:0007669"/>
    <property type="project" value="InterPro"/>
</dbReference>
<evidence type="ECO:0000256" key="7">
    <source>
        <dbReference type="ARBA" id="ARBA00022898"/>
    </source>
</evidence>
<organism evidence="11 12">
    <name type="scientific">Thermus scotoductus</name>
    <dbReference type="NCBI Taxonomy" id="37636"/>
    <lineage>
        <taxon>Bacteria</taxon>
        <taxon>Thermotogati</taxon>
        <taxon>Deinococcota</taxon>
        <taxon>Deinococci</taxon>
        <taxon>Thermales</taxon>
        <taxon>Thermaceae</taxon>
        <taxon>Thermus</taxon>
    </lineage>
</organism>
<keyword evidence="6 11" id="KW-0808">Transferase</keyword>
<dbReference type="CDD" id="cd00609">
    <property type="entry name" value="AAT_like"/>
    <property type="match status" value="1"/>
</dbReference>
<dbReference type="Gene3D" id="3.40.640.10">
    <property type="entry name" value="Type I PLP-dependent aspartate aminotransferase-like (Major domain)"/>
    <property type="match status" value="1"/>
</dbReference>
<evidence type="ECO:0000256" key="3">
    <source>
        <dbReference type="ARBA" id="ARBA00012748"/>
    </source>
</evidence>
<dbReference type="EMBL" id="PELZ01000018">
    <property type="protein sequence ID" value="RTH40094.1"/>
    <property type="molecule type" value="Genomic_DNA"/>
</dbReference>
<dbReference type="EC" id="2.6.1.9" evidence="3"/>
<dbReference type="PANTHER" id="PTHR43643">
    <property type="entry name" value="HISTIDINOL-PHOSPHATE AMINOTRANSFERASE 2"/>
    <property type="match status" value="1"/>
</dbReference>
<evidence type="ECO:0000313" key="12">
    <source>
        <dbReference type="Proteomes" id="UP000288051"/>
    </source>
</evidence>
<gene>
    <name evidence="11" type="ORF">CSW37_00850</name>
</gene>
<dbReference type="Gene3D" id="3.90.1150.10">
    <property type="entry name" value="Aspartate Aminotransferase, domain 1"/>
    <property type="match status" value="1"/>
</dbReference>
<dbReference type="InterPro" id="IPR015422">
    <property type="entry name" value="PyrdxlP-dep_Trfase_small"/>
</dbReference>
<dbReference type="GO" id="GO:0000105">
    <property type="term" value="P:L-histidine biosynthetic process"/>
    <property type="evidence" value="ECO:0007669"/>
    <property type="project" value="UniProtKB-KW"/>
</dbReference>
<evidence type="ECO:0000256" key="9">
    <source>
        <dbReference type="ARBA" id="ARBA00047481"/>
    </source>
</evidence>
<sequence>MAGRGPGVRGGAFPGPVLRRWQVSLKPVHGGPDGGPEPLWDFSTNANALGPNPVILEYLKKADPSRYPDPHYRKVRQALAEAHGVAPEQVAVGTGTSELVHRLVRWLGGPVLVLSPTFSEYARAALAHKVPLWEARSPEDFLNRLPQSRLAFLCVPNNPTGEVFPFLEEAANRAGGALVLDLAYYPLMENPPRLPQKAFWLYSPNKAHGLTGVRAGYLVGPVDITPFQHLAPSWPVSVHGEALLLGHLDPGAQTWLAESKWELFRLRRLLAQGLRGLGLEVRESPANFLLVRVGRAKEVALALRERGLRVRDCTSFGLREWLRLSAQKEEAIRALLAALEEVLVDLGRGA</sequence>
<dbReference type="Proteomes" id="UP000288051">
    <property type="component" value="Unassembled WGS sequence"/>
</dbReference>
<name>A0A430SHX9_THESC</name>
<keyword evidence="7" id="KW-0663">Pyridoxal phosphate</keyword>
<dbReference type="InterPro" id="IPR015421">
    <property type="entry name" value="PyrdxlP-dep_Trfase_major"/>
</dbReference>
<evidence type="ECO:0000259" key="10">
    <source>
        <dbReference type="Pfam" id="PF00155"/>
    </source>
</evidence>
<dbReference type="InterPro" id="IPR015424">
    <property type="entry name" value="PyrdxlP-dep_Trfase"/>
</dbReference>
<proteinExistence type="inferred from homology"/>
<dbReference type="Pfam" id="PF00155">
    <property type="entry name" value="Aminotran_1_2"/>
    <property type="match status" value="1"/>
</dbReference>
<keyword evidence="5" id="KW-0028">Amino-acid biosynthesis</keyword>
<dbReference type="AlphaFoldDB" id="A0A430SHX9"/>
<evidence type="ECO:0000256" key="2">
    <source>
        <dbReference type="ARBA" id="ARBA00007970"/>
    </source>
</evidence>
<evidence type="ECO:0000256" key="1">
    <source>
        <dbReference type="ARBA" id="ARBA00005011"/>
    </source>
</evidence>
<evidence type="ECO:0000256" key="4">
    <source>
        <dbReference type="ARBA" id="ARBA00022576"/>
    </source>
</evidence>
<evidence type="ECO:0000256" key="8">
    <source>
        <dbReference type="ARBA" id="ARBA00023102"/>
    </source>
</evidence>
<keyword evidence="8" id="KW-0368">Histidine biosynthesis</keyword>
<evidence type="ECO:0000256" key="6">
    <source>
        <dbReference type="ARBA" id="ARBA00022679"/>
    </source>
</evidence>
<comment type="catalytic activity">
    <reaction evidence="9">
        <text>L-histidinol phosphate + 2-oxoglutarate = 3-(imidazol-4-yl)-2-oxopropyl phosphate + L-glutamate</text>
        <dbReference type="Rhea" id="RHEA:23744"/>
        <dbReference type="ChEBI" id="CHEBI:16810"/>
        <dbReference type="ChEBI" id="CHEBI:29985"/>
        <dbReference type="ChEBI" id="CHEBI:57766"/>
        <dbReference type="ChEBI" id="CHEBI:57980"/>
        <dbReference type="EC" id="2.6.1.9"/>
    </reaction>
</comment>
<accession>A0A430SHX9</accession>
<protein>
    <recommendedName>
        <fullName evidence="3">histidinol-phosphate transaminase</fullName>
        <ecNumber evidence="3">2.6.1.9</ecNumber>
    </recommendedName>
</protein>
<feature type="domain" description="Aminotransferase class I/classII large" evidence="10">
    <location>
        <begin position="41"/>
        <end position="339"/>
    </location>
</feature>
<comment type="similarity">
    <text evidence="2">Belongs to the class-II pyridoxal-phosphate-dependent aminotransferase family. Histidinol-phosphate aminotransferase subfamily.</text>
</comment>
<evidence type="ECO:0000313" key="11">
    <source>
        <dbReference type="EMBL" id="RTH40094.1"/>
    </source>
</evidence>